<comment type="caution">
    <text evidence="1">The sequence shown here is derived from an EMBL/GenBank/DDBJ whole genome shotgun (WGS) entry which is preliminary data.</text>
</comment>
<sequence>MARPPAVLTLLGQHKRLAHSHTHTVIPTPSSICVDAHTHPRRILAHPAIHRFESDSQPACIQNRMEETPWGLLEAYQAHTDRHTGRHGMVLVSPEAQAALRCSDAPFLQCCLNVHISLLDNGRKRRIGRFDSFIRRELNPPFSALSPGRYSPVSGCLRSPGGSSGLPMWLLGPADSQLLKVCLTKGLRSNGTSRSSTGEERDWKSLQRSGQRLTGFNETRNNRCTHLVMLKVINIFRGRLLTLN</sequence>
<dbReference type="AlphaFoldDB" id="Q4RP72"/>
<accession>Q4RP72</accession>
<name>Q4RP72_TETNG</name>
<reference evidence="1" key="1">
    <citation type="journal article" date="2004" name="Nature">
        <title>Genome duplication in the teleost fish Tetraodon nigroviridis reveals the early vertebrate proto-karyotype.</title>
        <authorList>
            <person name="Jaillon O."/>
            <person name="Aury J.-M."/>
            <person name="Brunet F."/>
            <person name="Petit J.-L."/>
            <person name="Stange-Thomann N."/>
            <person name="Mauceli E."/>
            <person name="Bouneau L."/>
            <person name="Fischer C."/>
            <person name="Ozouf-Costaz C."/>
            <person name="Bernot A."/>
            <person name="Nicaud S."/>
            <person name="Jaffe D."/>
            <person name="Fisher S."/>
            <person name="Lutfalla G."/>
            <person name="Dossat C."/>
            <person name="Segurens B."/>
            <person name="Dasilva C."/>
            <person name="Salanoubat M."/>
            <person name="Levy M."/>
            <person name="Boudet N."/>
            <person name="Castellano S."/>
            <person name="Anthouard V."/>
            <person name="Jubin C."/>
            <person name="Castelli V."/>
            <person name="Katinka M."/>
            <person name="Vacherie B."/>
            <person name="Biemont C."/>
            <person name="Skalli Z."/>
            <person name="Cattolico L."/>
            <person name="Poulain J."/>
            <person name="De Berardinis V."/>
            <person name="Cruaud C."/>
            <person name="Duprat S."/>
            <person name="Brottier P."/>
            <person name="Coutanceau J.-P."/>
            <person name="Gouzy J."/>
            <person name="Parra G."/>
            <person name="Lardier G."/>
            <person name="Chapple C."/>
            <person name="McKernan K.J."/>
            <person name="McEwan P."/>
            <person name="Bosak S."/>
            <person name="Kellis M."/>
            <person name="Volff J.-N."/>
            <person name="Guigo R."/>
            <person name="Zody M.C."/>
            <person name="Mesirov J."/>
            <person name="Lindblad-Toh K."/>
            <person name="Birren B."/>
            <person name="Nusbaum C."/>
            <person name="Kahn D."/>
            <person name="Robinson-Rechavi M."/>
            <person name="Laudet V."/>
            <person name="Schachter V."/>
            <person name="Quetier F."/>
            <person name="Saurin W."/>
            <person name="Scarpelli C."/>
            <person name="Wincker P."/>
            <person name="Lander E.S."/>
            <person name="Weissenbach J."/>
            <person name="Roest Crollius H."/>
        </authorList>
    </citation>
    <scope>NUCLEOTIDE SEQUENCE [LARGE SCALE GENOMIC DNA]</scope>
</reference>
<gene>
    <name evidence="1" type="ORF">GSTENG00031241001</name>
</gene>
<evidence type="ECO:0000313" key="1">
    <source>
        <dbReference type="EMBL" id="CAG09810.1"/>
    </source>
</evidence>
<organism evidence="1">
    <name type="scientific">Tetraodon nigroviridis</name>
    <name type="common">Spotted green pufferfish</name>
    <name type="synonym">Chelonodon nigroviridis</name>
    <dbReference type="NCBI Taxonomy" id="99883"/>
    <lineage>
        <taxon>Eukaryota</taxon>
        <taxon>Metazoa</taxon>
        <taxon>Chordata</taxon>
        <taxon>Craniata</taxon>
        <taxon>Vertebrata</taxon>
        <taxon>Euteleostomi</taxon>
        <taxon>Actinopterygii</taxon>
        <taxon>Neopterygii</taxon>
        <taxon>Teleostei</taxon>
        <taxon>Neoteleostei</taxon>
        <taxon>Acanthomorphata</taxon>
        <taxon>Eupercaria</taxon>
        <taxon>Tetraodontiformes</taxon>
        <taxon>Tetradontoidea</taxon>
        <taxon>Tetraodontidae</taxon>
        <taxon>Tetraodon</taxon>
    </lineage>
</organism>
<dbReference type="EMBL" id="CAAE01015008">
    <property type="protein sequence ID" value="CAG09810.1"/>
    <property type="molecule type" value="Genomic_DNA"/>
</dbReference>
<dbReference type="KEGG" id="tng:GSTEN00031241G001"/>
<protein>
    <submittedName>
        <fullName evidence="1">(spotted green pufferfish) hypothetical protein</fullName>
    </submittedName>
</protein>
<proteinExistence type="predicted"/>
<reference evidence="1" key="2">
    <citation type="submission" date="2004-02" db="EMBL/GenBank/DDBJ databases">
        <authorList>
            <consortium name="Genoscope"/>
            <consortium name="Whitehead Institute Centre for Genome Research"/>
        </authorList>
    </citation>
    <scope>NUCLEOTIDE SEQUENCE</scope>
</reference>